<name>A0A9P4H0P1_9PLEO</name>
<feature type="transmembrane region" description="Helical" evidence="1">
    <location>
        <begin position="294"/>
        <end position="312"/>
    </location>
</feature>
<evidence type="ECO:0000313" key="2">
    <source>
        <dbReference type="EMBL" id="KAF2026123.1"/>
    </source>
</evidence>
<feature type="transmembrane region" description="Helical" evidence="1">
    <location>
        <begin position="206"/>
        <end position="227"/>
    </location>
</feature>
<dbReference type="EMBL" id="ML978249">
    <property type="protein sequence ID" value="KAF2026123.1"/>
    <property type="molecule type" value="Genomic_DNA"/>
</dbReference>
<feature type="transmembrane region" description="Helical" evidence="1">
    <location>
        <begin position="367"/>
        <end position="388"/>
    </location>
</feature>
<gene>
    <name evidence="2" type="ORF">EK21DRAFT_116127</name>
</gene>
<organism evidence="2 3">
    <name type="scientific">Setomelanomma holmii</name>
    <dbReference type="NCBI Taxonomy" id="210430"/>
    <lineage>
        <taxon>Eukaryota</taxon>
        <taxon>Fungi</taxon>
        <taxon>Dikarya</taxon>
        <taxon>Ascomycota</taxon>
        <taxon>Pezizomycotina</taxon>
        <taxon>Dothideomycetes</taxon>
        <taxon>Pleosporomycetidae</taxon>
        <taxon>Pleosporales</taxon>
        <taxon>Pleosporineae</taxon>
        <taxon>Phaeosphaeriaceae</taxon>
        <taxon>Setomelanomma</taxon>
    </lineage>
</organism>
<protein>
    <submittedName>
        <fullName evidence="2">Uncharacterized protein</fullName>
    </submittedName>
</protein>
<feature type="transmembrane region" description="Helical" evidence="1">
    <location>
        <begin position="324"/>
        <end position="347"/>
    </location>
</feature>
<dbReference type="AlphaFoldDB" id="A0A9P4H0P1"/>
<dbReference type="Proteomes" id="UP000799777">
    <property type="component" value="Unassembled WGS sequence"/>
</dbReference>
<keyword evidence="3" id="KW-1185">Reference proteome</keyword>
<sequence length="451" mass="49712">MTTPTSLSGAPLNWTVPAIPALNNTRYCEYTAPWLATRDDTITGVITMMDSICNTTDQKFPTGAQWLEWYLSDVSNATVSDLSSYTIEYCSAEFCRKLGWEGNSDLAGRGMMVTYWLEGGLACIYAIFIRVGARMSLSRGDGSRNGRGTSPRTMMQSMTSAVIGSAPGLLDSMVLFCVAMLAAALYSYAHALATKDGVTDAERISLLFMAVYSIFPPALVQSVMAPMQRKKFHIVQWCLICVLAILDCVLAAVAPSPSTTNLVYGRDWTNEQIYDQTCAASNVPMWVAMKAFEIIAPTAIAILATARLPWAYQFQKRKVEAFQSYLWMLPAVVSFSGIWVFMGIFAAYRSKQGQLSGESDKEREWGFGQILALAQWLPVLANFAYIFFYGLERGLSGSLPEGYVVVPVKNELHLSTMATTLEGELKTMEFKRRSDPALRSIAESQQGRSGV</sequence>
<proteinExistence type="predicted"/>
<keyword evidence="1" id="KW-0472">Membrane</keyword>
<feature type="transmembrane region" description="Helical" evidence="1">
    <location>
        <begin position="115"/>
        <end position="137"/>
    </location>
</feature>
<keyword evidence="1" id="KW-0812">Transmembrane</keyword>
<reference evidence="2" key="1">
    <citation type="journal article" date="2020" name="Stud. Mycol.">
        <title>101 Dothideomycetes genomes: a test case for predicting lifestyles and emergence of pathogens.</title>
        <authorList>
            <person name="Haridas S."/>
            <person name="Albert R."/>
            <person name="Binder M."/>
            <person name="Bloem J."/>
            <person name="Labutti K."/>
            <person name="Salamov A."/>
            <person name="Andreopoulos B."/>
            <person name="Baker S."/>
            <person name="Barry K."/>
            <person name="Bills G."/>
            <person name="Bluhm B."/>
            <person name="Cannon C."/>
            <person name="Castanera R."/>
            <person name="Culley D."/>
            <person name="Daum C."/>
            <person name="Ezra D."/>
            <person name="Gonzalez J."/>
            <person name="Henrissat B."/>
            <person name="Kuo A."/>
            <person name="Liang C."/>
            <person name="Lipzen A."/>
            <person name="Lutzoni F."/>
            <person name="Magnuson J."/>
            <person name="Mondo S."/>
            <person name="Nolan M."/>
            <person name="Ohm R."/>
            <person name="Pangilinan J."/>
            <person name="Park H.-J."/>
            <person name="Ramirez L."/>
            <person name="Alfaro M."/>
            <person name="Sun H."/>
            <person name="Tritt A."/>
            <person name="Yoshinaga Y."/>
            <person name="Zwiers L.-H."/>
            <person name="Turgeon B."/>
            <person name="Goodwin S."/>
            <person name="Spatafora J."/>
            <person name="Crous P."/>
            <person name="Grigoriev I."/>
        </authorList>
    </citation>
    <scope>NUCLEOTIDE SEQUENCE</scope>
    <source>
        <strain evidence="2">CBS 110217</strain>
    </source>
</reference>
<dbReference type="OrthoDB" id="4582561at2759"/>
<feature type="transmembrane region" description="Helical" evidence="1">
    <location>
        <begin position="158"/>
        <end position="186"/>
    </location>
</feature>
<evidence type="ECO:0000313" key="3">
    <source>
        <dbReference type="Proteomes" id="UP000799777"/>
    </source>
</evidence>
<accession>A0A9P4H0P1</accession>
<evidence type="ECO:0000256" key="1">
    <source>
        <dbReference type="SAM" id="Phobius"/>
    </source>
</evidence>
<keyword evidence="1" id="KW-1133">Transmembrane helix</keyword>
<feature type="transmembrane region" description="Helical" evidence="1">
    <location>
        <begin position="234"/>
        <end position="254"/>
    </location>
</feature>
<comment type="caution">
    <text evidence="2">The sequence shown here is derived from an EMBL/GenBank/DDBJ whole genome shotgun (WGS) entry which is preliminary data.</text>
</comment>